<name>A0A2M8KXS3_9BACT</name>
<dbReference type="Proteomes" id="UP000229098">
    <property type="component" value="Unassembled WGS sequence"/>
</dbReference>
<dbReference type="EMBL" id="PFEF01000003">
    <property type="protein sequence ID" value="PJE64735.1"/>
    <property type="molecule type" value="Genomic_DNA"/>
</dbReference>
<gene>
    <name evidence="1" type="ORF">COU90_00495</name>
</gene>
<organism evidence="1 2">
    <name type="scientific">Candidatus Ryanbacteria bacterium CG10_big_fil_rev_8_21_14_0_10_43_42</name>
    <dbReference type="NCBI Taxonomy" id="1974864"/>
    <lineage>
        <taxon>Bacteria</taxon>
        <taxon>Candidatus Ryaniibacteriota</taxon>
    </lineage>
</organism>
<proteinExistence type="predicted"/>
<reference evidence="2" key="1">
    <citation type="submission" date="2017-09" db="EMBL/GenBank/DDBJ databases">
        <title>Depth-based differentiation of microbial function through sediment-hosted aquifers and enrichment of novel symbionts in the deep terrestrial subsurface.</title>
        <authorList>
            <person name="Probst A.J."/>
            <person name="Ladd B."/>
            <person name="Jarett J.K."/>
            <person name="Geller-Mcgrath D.E."/>
            <person name="Sieber C.M.K."/>
            <person name="Emerson J.B."/>
            <person name="Anantharaman K."/>
            <person name="Thomas B.C."/>
            <person name="Malmstrom R."/>
            <person name="Stieglmeier M."/>
            <person name="Klingl A."/>
            <person name="Woyke T."/>
            <person name="Ryan C.M."/>
            <person name="Banfield J.F."/>
        </authorList>
    </citation>
    <scope>NUCLEOTIDE SEQUENCE [LARGE SCALE GENOMIC DNA]</scope>
</reference>
<comment type="caution">
    <text evidence="1">The sequence shown here is derived from an EMBL/GenBank/DDBJ whole genome shotgun (WGS) entry which is preliminary data.</text>
</comment>
<accession>A0A2M8KXS3</accession>
<protein>
    <submittedName>
        <fullName evidence="1">Uncharacterized protein</fullName>
    </submittedName>
</protein>
<evidence type="ECO:0000313" key="2">
    <source>
        <dbReference type="Proteomes" id="UP000229098"/>
    </source>
</evidence>
<sequence length="160" mass="18391">MTIQPMSSPGIKANDVKDYNGPKIYRRCKGKREWERVVALCKEVQGEKRGKASQDYVAELFRYLQAHGFIAWVEETLKQSAPDRRGIDFFGLASDAEGGFRFNVDVKSSREGISIALEKYGDRGILLFAPQKKEPQEKEAMRLFSELKKYYIKNRYQIAA</sequence>
<evidence type="ECO:0000313" key="1">
    <source>
        <dbReference type="EMBL" id="PJE64735.1"/>
    </source>
</evidence>
<dbReference type="AlphaFoldDB" id="A0A2M8KXS3"/>